<sequence length="213" mass="23596">MAAGSWSSSSCTLTSSLGSDDDDDVVFVTKPGDDPSAAAEGNSVKFLCSYGGMILPRHSDGALRYVGGNNRVLSVDRSLHFYELQRKLRDMCGWGEAEVSLRCQLPTEDLDTLVSVASKEDLGNLMEEYDAASRDRLQPLKIRAFLFPRPTQPPPPPPPPLSPSSTPSSRHSPAHVRHHQHYHMMTRSPAAARQHHHRRPHRQHAVHNGIQLQ</sequence>
<dbReference type="Proteomes" id="UP001732700">
    <property type="component" value="Chromosome 3A"/>
</dbReference>
<reference evidence="1" key="2">
    <citation type="submission" date="2025-09" db="UniProtKB">
        <authorList>
            <consortium name="EnsemblPlants"/>
        </authorList>
    </citation>
    <scope>IDENTIFICATION</scope>
</reference>
<evidence type="ECO:0000313" key="1">
    <source>
        <dbReference type="EnsemblPlants" id="AVESA.00010b.r2.3AG0410650.1.CDS"/>
    </source>
</evidence>
<dbReference type="EnsemblPlants" id="AVESA.00010b.r2.3AG0410650.1">
    <property type="protein sequence ID" value="AVESA.00010b.r2.3AG0410650.1.CDS"/>
    <property type="gene ID" value="AVESA.00010b.r2.3AG0410650"/>
</dbReference>
<evidence type="ECO:0000313" key="2">
    <source>
        <dbReference type="Proteomes" id="UP001732700"/>
    </source>
</evidence>
<organism evidence="1 2">
    <name type="scientific">Avena sativa</name>
    <name type="common">Oat</name>
    <dbReference type="NCBI Taxonomy" id="4498"/>
    <lineage>
        <taxon>Eukaryota</taxon>
        <taxon>Viridiplantae</taxon>
        <taxon>Streptophyta</taxon>
        <taxon>Embryophyta</taxon>
        <taxon>Tracheophyta</taxon>
        <taxon>Spermatophyta</taxon>
        <taxon>Magnoliopsida</taxon>
        <taxon>Liliopsida</taxon>
        <taxon>Poales</taxon>
        <taxon>Poaceae</taxon>
        <taxon>BOP clade</taxon>
        <taxon>Pooideae</taxon>
        <taxon>Poodae</taxon>
        <taxon>Poeae</taxon>
        <taxon>Poeae Chloroplast Group 1 (Aveneae type)</taxon>
        <taxon>Aveninae</taxon>
        <taxon>Avena</taxon>
    </lineage>
</organism>
<proteinExistence type="predicted"/>
<reference evidence="1" key="1">
    <citation type="submission" date="2021-05" db="EMBL/GenBank/DDBJ databases">
        <authorList>
            <person name="Scholz U."/>
            <person name="Mascher M."/>
            <person name="Fiebig A."/>
        </authorList>
    </citation>
    <scope>NUCLEOTIDE SEQUENCE [LARGE SCALE GENOMIC DNA]</scope>
</reference>
<protein>
    <submittedName>
        <fullName evidence="1">Uncharacterized protein</fullName>
    </submittedName>
</protein>
<keyword evidence="2" id="KW-1185">Reference proteome</keyword>
<name>A0ACD5VD04_AVESA</name>
<accession>A0ACD5VD04</accession>